<protein>
    <submittedName>
        <fullName evidence="1">Uncharacterized protein</fullName>
    </submittedName>
</protein>
<name>A0A2N9HBL2_FAGSY</name>
<dbReference type="AlphaFoldDB" id="A0A2N9HBL2"/>
<dbReference type="PANTHER" id="PTHR31197">
    <property type="entry name" value="OS01G0612600 PROTEIN"/>
    <property type="match status" value="1"/>
</dbReference>
<reference evidence="1" key="1">
    <citation type="submission" date="2018-02" db="EMBL/GenBank/DDBJ databases">
        <authorList>
            <person name="Cohen D.B."/>
            <person name="Kent A.D."/>
        </authorList>
    </citation>
    <scope>NUCLEOTIDE SEQUENCE</scope>
</reference>
<evidence type="ECO:0000313" key="1">
    <source>
        <dbReference type="EMBL" id="SPD08974.1"/>
    </source>
</evidence>
<dbReference type="Pfam" id="PF07800">
    <property type="entry name" value="DUF1644"/>
    <property type="match status" value="2"/>
</dbReference>
<dbReference type="PANTHER" id="PTHR31197:SF5">
    <property type="entry name" value="OS01G0612600 PROTEIN"/>
    <property type="match status" value="1"/>
</dbReference>
<dbReference type="InterPro" id="IPR013083">
    <property type="entry name" value="Znf_RING/FYVE/PHD"/>
</dbReference>
<dbReference type="InterPro" id="IPR012866">
    <property type="entry name" value="DUF1644"/>
</dbReference>
<gene>
    <name evidence="1" type="ORF">FSB_LOCUS36856</name>
</gene>
<accession>A0A2N9HBL2</accession>
<sequence length="211" mass="24666">MPKDRRVYYNIRSRTSPLHLCSKDARQDKSKTFGGGRDEDVNKWEEVRCPICMEHPHSAVLLQCSSYKKGCRPYICNTSNCHSNCLSKFRTYFGSSERYRSRLNLKCPLCRGKVSDWVVVEPARQFMNSKARSCSHEACDFSGTYLQLRNHIRQGHPRSRQSEIDLARQQELIRLEHEWQLDLLLDQQDSTGSEVVLNESQWDALLYLYPD</sequence>
<organism evidence="1">
    <name type="scientific">Fagus sylvatica</name>
    <name type="common">Beechnut</name>
    <dbReference type="NCBI Taxonomy" id="28930"/>
    <lineage>
        <taxon>Eukaryota</taxon>
        <taxon>Viridiplantae</taxon>
        <taxon>Streptophyta</taxon>
        <taxon>Embryophyta</taxon>
        <taxon>Tracheophyta</taxon>
        <taxon>Spermatophyta</taxon>
        <taxon>Magnoliopsida</taxon>
        <taxon>eudicotyledons</taxon>
        <taxon>Gunneridae</taxon>
        <taxon>Pentapetalae</taxon>
        <taxon>rosids</taxon>
        <taxon>fabids</taxon>
        <taxon>Fagales</taxon>
        <taxon>Fagaceae</taxon>
        <taxon>Fagus</taxon>
    </lineage>
</organism>
<dbReference type="EMBL" id="OIVN01003124">
    <property type="protein sequence ID" value="SPD08974.1"/>
    <property type="molecule type" value="Genomic_DNA"/>
</dbReference>
<proteinExistence type="predicted"/>
<dbReference type="Gene3D" id="3.30.40.10">
    <property type="entry name" value="Zinc/RING finger domain, C3HC4 (zinc finger)"/>
    <property type="match status" value="1"/>
</dbReference>